<dbReference type="PANTHER" id="PTHR36441">
    <property type="entry name" value="HYPOTHETICAL CYTOSOLIC PROTEIN"/>
    <property type="match status" value="1"/>
</dbReference>
<proteinExistence type="predicted"/>
<dbReference type="InterPro" id="IPR007546">
    <property type="entry name" value="DUF503"/>
</dbReference>
<reference evidence="2" key="2">
    <citation type="submission" date="2022-09" db="EMBL/GenBank/DDBJ databases">
        <title>Aerococcus urinae taxonomy study.</title>
        <authorList>
            <person name="Christensen J."/>
            <person name="Senneby E."/>
        </authorList>
    </citation>
    <scope>NUCLEOTIDE SEQUENCE</scope>
    <source>
        <strain evidence="2">NLD-066-U95</strain>
    </source>
</reference>
<protein>
    <submittedName>
        <fullName evidence="3">DUF503 domain-containing protein</fullName>
    </submittedName>
</protein>
<evidence type="ECO:0000313" key="2">
    <source>
        <dbReference type="EMBL" id="MCY3053247.1"/>
    </source>
</evidence>
<sequence>MVLIGLEVTFIIDQAYTLKDKRRIVKSMVERAQQREKVTAAEIADLDLVNQAVVAFGLVSNSYSKSRQRLLNYLEKIESWYPIEVIHTEWLEA</sequence>
<organism evidence="3 4">
    <name type="scientific">Aerococcus urinae</name>
    <dbReference type="NCBI Taxonomy" id="1376"/>
    <lineage>
        <taxon>Bacteria</taxon>
        <taxon>Bacillati</taxon>
        <taxon>Bacillota</taxon>
        <taxon>Bacilli</taxon>
        <taxon>Lactobacillales</taxon>
        <taxon>Aerococcaceae</taxon>
        <taxon>Aerococcus</taxon>
    </lineage>
</organism>
<dbReference type="SUPFAM" id="SSF103007">
    <property type="entry name" value="Hypothetical protein TT1725"/>
    <property type="match status" value="1"/>
</dbReference>
<accession>A0A120I9K0</accession>
<dbReference type="GeneID" id="35768555"/>
<dbReference type="Proteomes" id="UP001069145">
    <property type="component" value="Unassembled WGS sequence"/>
</dbReference>
<dbReference type="PROSITE" id="PS50172">
    <property type="entry name" value="BRCT"/>
    <property type="match status" value="1"/>
</dbReference>
<dbReference type="KEGG" id="aun:AWM73_00895"/>
<dbReference type="Proteomes" id="UP000594771">
    <property type="component" value="Chromosome"/>
</dbReference>
<keyword evidence="5" id="KW-1185">Reference proteome</keyword>
<dbReference type="RefSeq" id="WP_060777652.1">
    <property type="nucleotide sequence ID" value="NZ_CAJHLF010000001.1"/>
</dbReference>
<dbReference type="Pfam" id="PF04456">
    <property type="entry name" value="DUF503"/>
    <property type="match status" value="1"/>
</dbReference>
<evidence type="ECO:0000313" key="3">
    <source>
        <dbReference type="EMBL" id="QPS01525.1"/>
    </source>
</evidence>
<feature type="domain" description="BRCT" evidence="1">
    <location>
        <begin position="58"/>
        <end position="93"/>
    </location>
</feature>
<dbReference type="EMBL" id="CP065662">
    <property type="protein sequence ID" value="QPS01525.1"/>
    <property type="molecule type" value="Genomic_DNA"/>
</dbReference>
<evidence type="ECO:0000259" key="1">
    <source>
        <dbReference type="PROSITE" id="PS50172"/>
    </source>
</evidence>
<name>A0A120I9K0_9LACT</name>
<dbReference type="InterPro" id="IPR036746">
    <property type="entry name" value="TT1725-like_sf"/>
</dbReference>
<dbReference type="OrthoDB" id="9809023at2"/>
<dbReference type="PANTHER" id="PTHR36441:SF1">
    <property type="entry name" value="DUF503 DOMAIN-CONTAINING PROTEIN"/>
    <property type="match status" value="1"/>
</dbReference>
<evidence type="ECO:0000313" key="4">
    <source>
        <dbReference type="Proteomes" id="UP000594771"/>
    </source>
</evidence>
<dbReference type="EMBL" id="JAOTML010000004">
    <property type="protein sequence ID" value="MCY3053247.1"/>
    <property type="molecule type" value="Genomic_DNA"/>
</dbReference>
<dbReference type="AlphaFoldDB" id="A0A120I9K0"/>
<evidence type="ECO:0000313" key="5">
    <source>
        <dbReference type="Proteomes" id="UP001069145"/>
    </source>
</evidence>
<dbReference type="InterPro" id="IPR001357">
    <property type="entry name" value="BRCT_dom"/>
</dbReference>
<reference evidence="3 4" key="1">
    <citation type="submission" date="2020-12" db="EMBL/GenBank/DDBJ databases">
        <title>FDA dAtabase for Regulatory Grade micrObial Sequences (FDA-ARGOS): Supporting development and validation of Infectious Disease Dx tests.</title>
        <authorList>
            <person name="Sproer C."/>
            <person name="Gronow S."/>
            <person name="Severitt S."/>
            <person name="Schroder I."/>
            <person name="Tallon L."/>
            <person name="Sadzewicz L."/>
            <person name="Zhao X."/>
            <person name="Boylan J."/>
            <person name="Ott S."/>
            <person name="Bowen H."/>
            <person name="Vavikolanu K."/>
            <person name="Mehta A."/>
            <person name="Aluvathingal J."/>
            <person name="Nadendla S."/>
            <person name="Lowell S."/>
            <person name="Myers T."/>
            <person name="Yan Y."/>
            <person name="Sichtig H."/>
        </authorList>
    </citation>
    <scope>NUCLEOTIDE SEQUENCE [LARGE SCALE GENOMIC DNA]</scope>
    <source>
        <strain evidence="3 4">FDAARGOS_911</strain>
    </source>
</reference>
<dbReference type="Gene3D" id="3.30.70.1120">
    <property type="entry name" value="TT1725-like"/>
    <property type="match status" value="1"/>
</dbReference>
<gene>
    <name evidence="3" type="ORF">I6G68_00120</name>
    <name evidence="2" type="ORF">ODY43_04505</name>
</gene>